<name>A0AAQ3JX33_9LILI</name>
<dbReference type="AlphaFoldDB" id="A0AAQ3JX33"/>
<protein>
    <recommendedName>
        <fullName evidence="4">DUF761 domain-containing protein</fullName>
    </recommendedName>
</protein>
<accession>A0AAQ3JX33</accession>
<dbReference type="PANTHER" id="PTHR33098">
    <property type="entry name" value="COTTON FIBER (DUF761)"/>
    <property type="match status" value="1"/>
</dbReference>
<organism evidence="2 3">
    <name type="scientific">Canna indica</name>
    <name type="common">Indian-shot</name>
    <dbReference type="NCBI Taxonomy" id="4628"/>
    <lineage>
        <taxon>Eukaryota</taxon>
        <taxon>Viridiplantae</taxon>
        <taxon>Streptophyta</taxon>
        <taxon>Embryophyta</taxon>
        <taxon>Tracheophyta</taxon>
        <taxon>Spermatophyta</taxon>
        <taxon>Magnoliopsida</taxon>
        <taxon>Liliopsida</taxon>
        <taxon>Zingiberales</taxon>
        <taxon>Cannaceae</taxon>
        <taxon>Canna</taxon>
    </lineage>
</organism>
<dbReference type="PANTHER" id="PTHR33098:SF15">
    <property type="entry name" value="DUF761 DOMAIN PROTEIN"/>
    <property type="match status" value="1"/>
</dbReference>
<gene>
    <name evidence="2" type="ORF">Cni_G06692</name>
</gene>
<evidence type="ECO:0000313" key="3">
    <source>
        <dbReference type="Proteomes" id="UP001327560"/>
    </source>
</evidence>
<dbReference type="InterPro" id="IPR008480">
    <property type="entry name" value="DUF761_pln"/>
</dbReference>
<evidence type="ECO:0008006" key="4">
    <source>
        <dbReference type="Google" id="ProtNLM"/>
    </source>
</evidence>
<evidence type="ECO:0000313" key="2">
    <source>
        <dbReference type="EMBL" id="WOK97984.1"/>
    </source>
</evidence>
<proteinExistence type="predicted"/>
<dbReference type="EMBL" id="CP136891">
    <property type="protein sequence ID" value="WOK97984.1"/>
    <property type="molecule type" value="Genomic_DNA"/>
</dbReference>
<evidence type="ECO:0000256" key="1">
    <source>
        <dbReference type="SAM" id="MobiDB-lite"/>
    </source>
</evidence>
<dbReference type="Proteomes" id="UP001327560">
    <property type="component" value="Chromosome 2"/>
</dbReference>
<reference evidence="2 3" key="1">
    <citation type="submission" date="2023-10" db="EMBL/GenBank/DDBJ databases">
        <title>Chromosome-scale genome assembly provides insights into flower coloration mechanisms of Canna indica.</title>
        <authorList>
            <person name="Li C."/>
        </authorList>
    </citation>
    <scope>NUCLEOTIDE SEQUENCE [LARGE SCALE GENOMIC DNA]</scope>
    <source>
        <tissue evidence="2">Flower</tissue>
    </source>
</reference>
<feature type="compositionally biased region" description="Low complexity" evidence="1">
    <location>
        <begin position="31"/>
        <end position="44"/>
    </location>
</feature>
<feature type="region of interest" description="Disordered" evidence="1">
    <location>
        <begin position="24"/>
        <end position="62"/>
    </location>
</feature>
<keyword evidence="3" id="KW-1185">Reference proteome</keyword>
<dbReference type="Pfam" id="PF05553">
    <property type="entry name" value="DUF761"/>
    <property type="match status" value="1"/>
</dbReference>
<sequence length="121" mass="13104">MAMPREKFSLSGNSEIAYSPLSGITAATQRNKGSSGSGTTSNGKMRSPAAVAFAKGGDGGPRRRVASLKAKTAEVIAEEVVEEEKDINEVADAFIKRFREQLQLQRLRSIENYNQMLARGL</sequence>